<accession>A0AAV2GPY5</accession>
<feature type="compositionally biased region" description="Basic and acidic residues" evidence="1">
    <location>
        <begin position="1"/>
        <end position="30"/>
    </location>
</feature>
<protein>
    <submittedName>
        <fullName evidence="2">Uncharacterized protein</fullName>
    </submittedName>
</protein>
<organism evidence="2 3">
    <name type="scientific">Linum trigynum</name>
    <dbReference type="NCBI Taxonomy" id="586398"/>
    <lineage>
        <taxon>Eukaryota</taxon>
        <taxon>Viridiplantae</taxon>
        <taxon>Streptophyta</taxon>
        <taxon>Embryophyta</taxon>
        <taxon>Tracheophyta</taxon>
        <taxon>Spermatophyta</taxon>
        <taxon>Magnoliopsida</taxon>
        <taxon>eudicotyledons</taxon>
        <taxon>Gunneridae</taxon>
        <taxon>Pentapetalae</taxon>
        <taxon>rosids</taxon>
        <taxon>fabids</taxon>
        <taxon>Malpighiales</taxon>
        <taxon>Linaceae</taxon>
        <taxon>Linum</taxon>
    </lineage>
</organism>
<dbReference type="EMBL" id="OZ034822">
    <property type="protein sequence ID" value="CAL1412739.1"/>
    <property type="molecule type" value="Genomic_DNA"/>
</dbReference>
<reference evidence="2 3" key="1">
    <citation type="submission" date="2024-04" db="EMBL/GenBank/DDBJ databases">
        <authorList>
            <person name="Fracassetti M."/>
        </authorList>
    </citation>
    <scope>NUCLEOTIDE SEQUENCE [LARGE SCALE GENOMIC DNA]</scope>
</reference>
<feature type="region of interest" description="Disordered" evidence="1">
    <location>
        <begin position="1"/>
        <end position="31"/>
    </location>
</feature>
<name>A0AAV2GPY5_9ROSI</name>
<dbReference type="AlphaFoldDB" id="A0AAV2GPY5"/>
<keyword evidence="3" id="KW-1185">Reference proteome</keyword>
<proteinExistence type="predicted"/>
<evidence type="ECO:0000256" key="1">
    <source>
        <dbReference type="SAM" id="MobiDB-lite"/>
    </source>
</evidence>
<sequence length="94" mass="10888">MNMLSRQKDDIKKKFKRKGSEISRRAERSESAALRRWLFLPSVASILQSEVLNWSSSSDPRYWGSENLPTAFVVETKFGVSDNDRHIKVYPLVD</sequence>
<evidence type="ECO:0000313" key="3">
    <source>
        <dbReference type="Proteomes" id="UP001497516"/>
    </source>
</evidence>
<evidence type="ECO:0000313" key="2">
    <source>
        <dbReference type="EMBL" id="CAL1412739.1"/>
    </source>
</evidence>
<gene>
    <name evidence="2" type="ORF">LTRI10_LOCUS52012</name>
</gene>
<dbReference type="Proteomes" id="UP001497516">
    <property type="component" value="Chromosome 9"/>
</dbReference>